<dbReference type="Proteomes" id="UP000192328">
    <property type="component" value="Unassembled WGS sequence"/>
</dbReference>
<keyword evidence="2" id="KW-1185">Reference proteome</keyword>
<gene>
    <name evidence="1" type="ORF">SAMN06297397_2363</name>
</gene>
<accession>A0AC61PNC7</accession>
<evidence type="ECO:0000313" key="1">
    <source>
        <dbReference type="EMBL" id="SMC76310.1"/>
    </source>
</evidence>
<dbReference type="EMBL" id="FWXZ01000005">
    <property type="protein sequence ID" value="SMC76310.1"/>
    <property type="molecule type" value="Genomic_DNA"/>
</dbReference>
<name>A0AC61PNC7_9FIRM</name>
<comment type="caution">
    <text evidence="1">The sequence shown here is derived from an EMBL/GenBank/DDBJ whole genome shotgun (WGS) entry which is preliminary data.</text>
</comment>
<protein>
    <submittedName>
        <fullName evidence="1">Uncharacterized protein</fullName>
    </submittedName>
</protein>
<sequence length="466" mass="51371">MTTMKKTHWLRNTLIVLIICGLIGSALAAVLFFKENSQTYASASLLFSFEGAAEGKAPNGYPFDVSGLASDEVLEQALEASELTGTYTAEQLRGNLRVTGVYPERIAEQMTQYVSLLDASAGSQAAVTDYHATQYGVTLFNDFDRNISAGKLTGLLDNILTAYRGYFAKTYTASLEKKDPIDNLSEYDYAQQLEAVLETVRQQSRFAAEMQELAPDFLLDGKSFGDIAVRYQGLESDINRLDATITLNAVSKDQDRLKKRYEMEIRSQGFQLESMKEELKLIEEQVNSFDKDGIIYVSANGYLSKVGNETSNTYDKLVEKRKSVSDKIAEINATITLYQARLDDMTGAASVKTENESEDATAVEKLSKSELKELTETVETRIQGLIAKKTAVAADFAAMLDAYSAREINEKSVSVSGLKYKAPTLLSGAFIVKAIKTAGPICAVGFMVCMVLLILSRRKEYKAIQK</sequence>
<organism evidence="1 2">
    <name type="scientific">Aristaeella lactis</name>
    <dbReference type="NCBI Taxonomy" id="3046383"/>
    <lineage>
        <taxon>Bacteria</taxon>
        <taxon>Bacillati</taxon>
        <taxon>Bacillota</taxon>
        <taxon>Clostridia</taxon>
        <taxon>Eubacteriales</taxon>
        <taxon>Aristaeellaceae</taxon>
        <taxon>Aristaeella</taxon>
    </lineage>
</organism>
<evidence type="ECO:0000313" key="2">
    <source>
        <dbReference type="Proteomes" id="UP000192328"/>
    </source>
</evidence>
<proteinExistence type="predicted"/>
<reference evidence="1" key="1">
    <citation type="submission" date="2017-04" db="EMBL/GenBank/DDBJ databases">
        <authorList>
            <person name="Varghese N."/>
            <person name="Submissions S."/>
        </authorList>
    </citation>
    <scope>NUCLEOTIDE SEQUENCE</scope>
    <source>
        <strain evidence="1">WTE2008</strain>
    </source>
</reference>